<dbReference type="Pfam" id="PF00928">
    <property type="entry name" value="Adap_comp_sub"/>
    <property type="match status" value="1"/>
</dbReference>
<gene>
    <name evidence="7" type="primary">PARPA_10634.1 scaffold 41546</name>
</gene>
<dbReference type="InterPro" id="IPR050431">
    <property type="entry name" value="Adaptor_comp_med_subunit"/>
</dbReference>
<dbReference type="Pfam" id="PF01217">
    <property type="entry name" value="Clat_adaptor_s"/>
    <property type="match status" value="1"/>
</dbReference>
<evidence type="ECO:0000313" key="8">
    <source>
        <dbReference type="Proteomes" id="UP000054107"/>
    </source>
</evidence>
<organism evidence="7 8">
    <name type="scientific">Parasitella parasitica</name>
    <dbReference type="NCBI Taxonomy" id="35722"/>
    <lineage>
        <taxon>Eukaryota</taxon>
        <taxon>Fungi</taxon>
        <taxon>Fungi incertae sedis</taxon>
        <taxon>Mucoromycota</taxon>
        <taxon>Mucoromycotina</taxon>
        <taxon>Mucoromycetes</taxon>
        <taxon>Mucorales</taxon>
        <taxon>Mucorineae</taxon>
        <taxon>Mucoraceae</taxon>
        <taxon>Parasitella</taxon>
    </lineage>
</organism>
<dbReference type="GO" id="GO:0016192">
    <property type="term" value="P:vesicle-mediated transport"/>
    <property type="evidence" value="ECO:0007669"/>
    <property type="project" value="InterPro"/>
</dbReference>
<dbReference type="STRING" id="35722.A0A0B7NLG8"/>
<dbReference type="PANTHER" id="PTHR10529">
    <property type="entry name" value="AP COMPLEX SUBUNIT MU"/>
    <property type="match status" value="1"/>
</dbReference>
<dbReference type="OrthoDB" id="870at2759"/>
<dbReference type="EMBL" id="LN733128">
    <property type="protein sequence ID" value="CEP16370.1"/>
    <property type="molecule type" value="Genomic_DNA"/>
</dbReference>
<dbReference type="SUPFAM" id="SSF64356">
    <property type="entry name" value="SNARE-like"/>
    <property type="match status" value="1"/>
</dbReference>
<dbReference type="InterPro" id="IPR018240">
    <property type="entry name" value="Clathrin_mu_CS"/>
</dbReference>
<dbReference type="InterPro" id="IPR036168">
    <property type="entry name" value="AP2_Mu_C_sf"/>
</dbReference>
<comment type="subcellular location">
    <subcellularLocation>
        <location evidence="1">Endomembrane system</location>
    </subcellularLocation>
</comment>
<evidence type="ECO:0000256" key="1">
    <source>
        <dbReference type="ARBA" id="ARBA00004308"/>
    </source>
</evidence>
<dbReference type="Gene3D" id="3.30.450.60">
    <property type="match status" value="1"/>
</dbReference>
<evidence type="ECO:0000256" key="3">
    <source>
        <dbReference type="ARBA" id="ARBA00022927"/>
    </source>
</evidence>
<dbReference type="FunFam" id="3.30.450.60:FF:000002">
    <property type="entry name" value="AP-2 complex subunit mu, putative"/>
    <property type="match status" value="1"/>
</dbReference>
<dbReference type="GO" id="GO:0012505">
    <property type="term" value="C:endomembrane system"/>
    <property type="evidence" value="ECO:0007669"/>
    <property type="project" value="UniProtKB-SubCell"/>
</dbReference>
<evidence type="ECO:0000256" key="5">
    <source>
        <dbReference type="PIRNR" id="PIRNR005992"/>
    </source>
</evidence>
<dbReference type="PIRSF" id="PIRSF005992">
    <property type="entry name" value="Clathrin_mu"/>
    <property type="match status" value="1"/>
</dbReference>
<dbReference type="InterPro" id="IPR011012">
    <property type="entry name" value="Longin-like_dom_sf"/>
</dbReference>
<dbReference type="GO" id="GO:0006886">
    <property type="term" value="P:intracellular protein transport"/>
    <property type="evidence" value="ECO:0007669"/>
    <property type="project" value="UniProtKB-UniRule"/>
</dbReference>
<dbReference type="InterPro" id="IPR001392">
    <property type="entry name" value="Clathrin_mu"/>
</dbReference>
<dbReference type="PROSITE" id="PS00990">
    <property type="entry name" value="CLAT_ADAPTOR_M_1"/>
    <property type="match status" value="1"/>
</dbReference>
<reference evidence="7 8" key="1">
    <citation type="submission" date="2014-09" db="EMBL/GenBank/DDBJ databases">
        <authorList>
            <person name="Ellenberger Sabrina"/>
        </authorList>
    </citation>
    <scope>NUCLEOTIDE SEQUENCE [LARGE SCALE GENOMIC DNA]</scope>
    <source>
        <strain evidence="7 8">CBS 412.66</strain>
    </source>
</reference>
<dbReference type="InterPro" id="IPR028565">
    <property type="entry name" value="MHD"/>
</dbReference>
<dbReference type="AlphaFoldDB" id="A0A0B7NLG8"/>
<proteinExistence type="inferred from homology"/>
<dbReference type="InterPro" id="IPR022775">
    <property type="entry name" value="AP_mu_sigma_su"/>
</dbReference>
<comment type="similarity">
    <text evidence="5">Belongs to the adaptor complexes medium subunit family.</text>
</comment>
<accession>A0A0B7NLG8</accession>
<evidence type="ECO:0000256" key="4">
    <source>
        <dbReference type="ARBA" id="ARBA00023136"/>
    </source>
</evidence>
<evidence type="ECO:0000259" key="6">
    <source>
        <dbReference type="PROSITE" id="PS51072"/>
    </source>
</evidence>
<sequence length="437" mass="49337">MINSLFVINNQGKIIIEKHWRGIISRQIVDVFNDECTKFKNSLPGSMEDNNGGKSVSIKEPYFTRDDVPPVLESNKYWLLNVLRDDLTWLCPVEREVDPMLVFEFIHRIMDILTDYLGDVSELSIRENFVTVYQLLEEMMDYGYPLTTEPNALKELIMPPTIMNKMMTTVGAAAGVAPKFPQNMSNIPWRKAGVKYTQNEIYFDIIEEIDATISANGTVVSCEAHGVVQANSKLSGMPDLSLNFVNSKVIDDISFHPCVRYRKWDSEKVLSFVPPDGQFKLMSYRATLSPYQAMPLQIKPQIMSTKNGGRFDITVHPRSTDGKPIEKIVLSLPMPKSTSSVNATCNSGQYMYDPVNKTIRWEIGKLSLRDRAPVLSGTFSTSESNPEVGMSIGLEFQINMFAVSGLKVDSLRLFHEGYKPYKGVRSMTKAGKIHIRT</sequence>
<dbReference type="Proteomes" id="UP000054107">
    <property type="component" value="Unassembled WGS sequence"/>
</dbReference>
<protein>
    <recommendedName>
        <fullName evidence="6">MHD domain-containing protein</fullName>
    </recommendedName>
</protein>
<keyword evidence="2 5" id="KW-0813">Transport</keyword>
<keyword evidence="3 5" id="KW-0653">Protein transport</keyword>
<keyword evidence="8" id="KW-1185">Reference proteome</keyword>
<feature type="domain" description="MHD" evidence="6">
    <location>
        <begin position="198"/>
        <end position="436"/>
    </location>
</feature>
<dbReference type="PROSITE" id="PS51072">
    <property type="entry name" value="MHD"/>
    <property type="match status" value="1"/>
</dbReference>
<keyword evidence="4" id="KW-0472">Membrane</keyword>
<evidence type="ECO:0000313" key="7">
    <source>
        <dbReference type="EMBL" id="CEP16370.1"/>
    </source>
</evidence>
<dbReference type="GO" id="GO:0030131">
    <property type="term" value="C:clathrin adaptor complex"/>
    <property type="evidence" value="ECO:0007669"/>
    <property type="project" value="UniProtKB-UniRule"/>
</dbReference>
<dbReference type="CDD" id="cd14837">
    <property type="entry name" value="AP3_Mu_N"/>
    <property type="match status" value="1"/>
</dbReference>
<dbReference type="PRINTS" id="PR00314">
    <property type="entry name" value="CLATHRINADPT"/>
</dbReference>
<dbReference type="SUPFAM" id="SSF49447">
    <property type="entry name" value="Second domain of Mu2 adaptin subunit (ap50) of ap2 adaptor"/>
    <property type="match status" value="1"/>
</dbReference>
<evidence type="ECO:0000256" key="2">
    <source>
        <dbReference type="ARBA" id="ARBA00022448"/>
    </source>
</evidence>
<dbReference type="Gene3D" id="2.60.40.1170">
    <property type="entry name" value="Mu homology domain, subdomain B"/>
    <property type="match status" value="2"/>
</dbReference>
<dbReference type="CDD" id="cd09252">
    <property type="entry name" value="AP-3_Mu3_Cterm"/>
    <property type="match status" value="1"/>
</dbReference>
<name>A0A0B7NLG8_9FUNG</name>